<feature type="transmembrane region" description="Helical" evidence="1">
    <location>
        <begin position="64"/>
        <end position="80"/>
    </location>
</feature>
<keyword evidence="3" id="KW-1185">Reference proteome</keyword>
<sequence>MVLVMWQTILAVMLLAAAVAALAWRWSDTPTVAKAGYLGLLAGLALQVYANAATSSDIASRSALVTLSIVCFVAGFYLVLTGER</sequence>
<keyword evidence="1" id="KW-0812">Transmembrane</keyword>
<gene>
    <name evidence="2" type="ORF">M0R88_15075</name>
</gene>
<evidence type="ECO:0000313" key="3">
    <source>
        <dbReference type="Proteomes" id="UP000830434"/>
    </source>
</evidence>
<feature type="transmembrane region" description="Helical" evidence="1">
    <location>
        <begin position="35"/>
        <end position="52"/>
    </location>
</feature>
<evidence type="ECO:0000256" key="1">
    <source>
        <dbReference type="SAM" id="Phobius"/>
    </source>
</evidence>
<protein>
    <submittedName>
        <fullName evidence="2">Uncharacterized protein</fullName>
    </submittedName>
</protein>
<keyword evidence="1" id="KW-1133">Transmembrane helix</keyword>
<accession>A0A8U0IIB3</accession>
<proteinExistence type="predicted"/>
<dbReference type="AlphaFoldDB" id="A0A8U0IIB3"/>
<name>A0A8U0IIB3_9EURY</name>
<reference evidence="2" key="1">
    <citation type="submission" date="2022-04" db="EMBL/GenBank/DDBJ databases">
        <title>Diverse halophilic archaea isolated from saline environments.</title>
        <authorList>
            <person name="Cui H.-L."/>
        </authorList>
    </citation>
    <scope>NUCLEOTIDE SEQUENCE</scope>
    <source>
        <strain evidence="2">XZYJT40</strain>
    </source>
</reference>
<dbReference type="Proteomes" id="UP000830434">
    <property type="component" value="Chromosome"/>
</dbReference>
<dbReference type="EMBL" id="CP096658">
    <property type="protein sequence ID" value="UPV99828.1"/>
    <property type="molecule type" value="Genomic_DNA"/>
</dbReference>
<keyword evidence="1" id="KW-0472">Membrane</keyword>
<dbReference type="KEGG" id="haxz:M0R88_15075"/>
<dbReference type="GeneID" id="72191204"/>
<organism evidence="2 3">
    <name type="scientific">Halorussus gelatinilyticus</name>
    <dbReference type="NCBI Taxonomy" id="2937524"/>
    <lineage>
        <taxon>Archaea</taxon>
        <taxon>Methanobacteriati</taxon>
        <taxon>Methanobacteriota</taxon>
        <taxon>Stenosarchaea group</taxon>
        <taxon>Halobacteria</taxon>
        <taxon>Halobacteriales</taxon>
        <taxon>Haladaptataceae</taxon>
        <taxon>Halorussus</taxon>
    </lineage>
</organism>
<dbReference type="RefSeq" id="WP_248654319.1">
    <property type="nucleotide sequence ID" value="NZ_CP096658.1"/>
</dbReference>
<evidence type="ECO:0000313" key="2">
    <source>
        <dbReference type="EMBL" id="UPV99828.1"/>
    </source>
</evidence>